<proteinExistence type="predicted"/>
<evidence type="ECO:0000256" key="1">
    <source>
        <dbReference type="ARBA" id="ARBA00022723"/>
    </source>
</evidence>
<dbReference type="InterPro" id="IPR001303">
    <property type="entry name" value="Aldolase_II/adducin_N"/>
</dbReference>
<dbReference type="PANTHER" id="PTHR22789">
    <property type="entry name" value="FUCULOSE PHOSPHATE ALDOLASE"/>
    <property type="match status" value="1"/>
</dbReference>
<dbReference type="EMBL" id="JAMSLR010000003">
    <property type="protein sequence ID" value="MCM8748609.1"/>
    <property type="molecule type" value="Genomic_DNA"/>
</dbReference>
<gene>
    <name evidence="4" type="ORF">NET02_05580</name>
</gene>
<comment type="caution">
    <text evidence="4">The sequence shown here is derived from an EMBL/GenBank/DDBJ whole genome shotgun (WGS) entry which is preliminary data.</text>
</comment>
<evidence type="ECO:0000313" key="4">
    <source>
        <dbReference type="EMBL" id="MCM8748609.1"/>
    </source>
</evidence>
<protein>
    <submittedName>
        <fullName evidence="4">Class II aldolase/adducin family protein</fullName>
    </submittedName>
</protein>
<feature type="domain" description="Class II aldolase/adducin N-terminal" evidence="3">
    <location>
        <begin position="212"/>
        <end position="377"/>
    </location>
</feature>
<keyword evidence="2" id="KW-0456">Lyase</keyword>
<dbReference type="GO" id="GO:0016832">
    <property type="term" value="F:aldehyde-lyase activity"/>
    <property type="evidence" value="ECO:0007669"/>
    <property type="project" value="TreeGrafter"/>
</dbReference>
<name>A0AA41W9U9_9BACT</name>
<accession>A0AA41W9U9</accession>
<dbReference type="GO" id="GO:0019323">
    <property type="term" value="P:pentose catabolic process"/>
    <property type="evidence" value="ECO:0007669"/>
    <property type="project" value="TreeGrafter"/>
</dbReference>
<evidence type="ECO:0000256" key="2">
    <source>
        <dbReference type="ARBA" id="ARBA00023239"/>
    </source>
</evidence>
<evidence type="ECO:0000259" key="3">
    <source>
        <dbReference type="SMART" id="SM01007"/>
    </source>
</evidence>
<dbReference type="SMART" id="SM01007">
    <property type="entry name" value="Aldolase_II"/>
    <property type="match status" value="1"/>
</dbReference>
<dbReference type="InterPro" id="IPR050197">
    <property type="entry name" value="Aldolase_class_II_sugar_metab"/>
</dbReference>
<dbReference type="Proteomes" id="UP001165306">
    <property type="component" value="Unassembled WGS sequence"/>
</dbReference>
<organism evidence="4 5">
    <name type="scientific">Thermalbibacter longus</name>
    <dbReference type="NCBI Taxonomy" id="2951981"/>
    <lineage>
        <taxon>Bacteria</taxon>
        <taxon>Pseudomonadati</taxon>
        <taxon>Thermomicrobiota</taxon>
        <taxon>Thermomicrobia</taxon>
        <taxon>Thermomicrobiales</taxon>
        <taxon>Thermomicrobiaceae</taxon>
        <taxon>Thermalbibacter</taxon>
    </lineage>
</organism>
<dbReference type="GO" id="GO:0046872">
    <property type="term" value="F:metal ion binding"/>
    <property type="evidence" value="ECO:0007669"/>
    <property type="project" value="UniProtKB-KW"/>
</dbReference>
<keyword evidence="5" id="KW-1185">Reference proteome</keyword>
<sequence>MQSEPLIATMNLDRDEPERGTFTIIGEGLTPRLAWFAEGLRQELQRRGHEFFERPIPDIRLVLSVFPHDKPQQYRRKAQATFVVGITELPEQPSDVLVTGYPYLLRALANLVILLLPGQEGIEAHFITLERGHYTVRHRPGRDDDFFAEIYERLHPLASSRLVINNIFRTDLEPELWNGDEITEQISRAGKRLDAMNLLPAPFPVHEILTERELRHVKRLYGLGGLSYGNLSARKDRNRFWMSASGVNKAKLEVIGQDILLVSGFDPAIPAIILSVPPHVQPRRVSVDAIEHWMIYQQHPEIGAIVHVHAWMEGIRSTEINYPCGTIELAQAVSRLLAQEPDPSRAVIGLKNHGVTITGRSMDEIFERIEGKIIPQVPMS</sequence>
<dbReference type="Pfam" id="PF00596">
    <property type="entry name" value="Aldolase_II"/>
    <property type="match status" value="1"/>
</dbReference>
<dbReference type="SUPFAM" id="SSF53639">
    <property type="entry name" value="AraD/HMP-PK domain-like"/>
    <property type="match status" value="1"/>
</dbReference>
<dbReference type="PANTHER" id="PTHR22789:SF0">
    <property type="entry name" value="3-OXO-TETRONATE 4-PHOSPHATE DECARBOXYLASE-RELATED"/>
    <property type="match status" value="1"/>
</dbReference>
<dbReference type="AlphaFoldDB" id="A0AA41W9U9"/>
<evidence type="ECO:0000313" key="5">
    <source>
        <dbReference type="Proteomes" id="UP001165306"/>
    </source>
</evidence>
<keyword evidence="1" id="KW-0479">Metal-binding</keyword>
<dbReference type="InterPro" id="IPR036409">
    <property type="entry name" value="Aldolase_II/adducin_N_sf"/>
</dbReference>
<reference evidence="4" key="1">
    <citation type="submission" date="2022-06" db="EMBL/GenBank/DDBJ databases">
        <title>CFH 74404 Thermomicrobiaceae sp.</title>
        <authorList>
            <person name="Ming H."/>
            <person name="Li W.-J."/>
            <person name="Zhao Z."/>
        </authorList>
    </citation>
    <scope>NUCLEOTIDE SEQUENCE</scope>
    <source>
        <strain evidence="4">CFH 74404</strain>
    </source>
</reference>
<dbReference type="GO" id="GO:0005829">
    <property type="term" value="C:cytosol"/>
    <property type="evidence" value="ECO:0007669"/>
    <property type="project" value="TreeGrafter"/>
</dbReference>
<dbReference type="Gene3D" id="3.40.225.10">
    <property type="entry name" value="Class II aldolase/adducin N-terminal domain"/>
    <property type="match status" value="1"/>
</dbReference>